<evidence type="ECO:0000256" key="1">
    <source>
        <dbReference type="SAM" id="MobiDB-lite"/>
    </source>
</evidence>
<keyword evidence="4" id="KW-1185">Reference proteome</keyword>
<organism evidence="3 4">
    <name type="scientific">Abeliophyllum distichum</name>
    <dbReference type="NCBI Taxonomy" id="126358"/>
    <lineage>
        <taxon>Eukaryota</taxon>
        <taxon>Viridiplantae</taxon>
        <taxon>Streptophyta</taxon>
        <taxon>Embryophyta</taxon>
        <taxon>Tracheophyta</taxon>
        <taxon>Spermatophyta</taxon>
        <taxon>Magnoliopsida</taxon>
        <taxon>eudicotyledons</taxon>
        <taxon>Gunneridae</taxon>
        <taxon>Pentapetalae</taxon>
        <taxon>asterids</taxon>
        <taxon>lamiids</taxon>
        <taxon>Lamiales</taxon>
        <taxon>Oleaceae</taxon>
        <taxon>Forsythieae</taxon>
        <taxon>Abeliophyllum</taxon>
    </lineage>
</organism>
<name>A0ABD1RXM6_9LAMI</name>
<accession>A0ABD1RXM6</accession>
<reference evidence="4" key="1">
    <citation type="submission" date="2024-07" db="EMBL/GenBank/DDBJ databases">
        <title>Two chromosome-level genome assemblies of Korean endemic species Abeliophyllum distichum and Forsythia ovata (Oleaceae).</title>
        <authorList>
            <person name="Jang H."/>
        </authorList>
    </citation>
    <scope>NUCLEOTIDE SEQUENCE [LARGE SCALE GENOMIC DNA]</scope>
</reference>
<protein>
    <recommendedName>
        <fullName evidence="2">Retrotransposon gag domain-containing protein</fullName>
    </recommendedName>
</protein>
<feature type="domain" description="Retrotransposon gag" evidence="2">
    <location>
        <begin position="159"/>
        <end position="251"/>
    </location>
</feature>
<dbReference type="AlphaFoldDB" id="A0ABD1RXM6"/>
<dbReference type="Proteomes" id="UP001604336">
    <property type="component" value="Unassembled WGS sequence"/>
</dbReference>
<comment type="caution">
    <text evidence="3">The sequence shown here is derived from an EMBL/GenBank/DDBJ whole genome shotgun (WGS) entry which is preliminary data.</text>
</comment>
<dbReference type="Pfam" id="PF03732">
    <property type="entry name" value="Retrotrans_gag"/>
    <property type="match status" value="1"/>
</dbReference>
<sequence length="252" mass="28959">METRLKAHEEGWKRVEKEINDLGAAYTTVAGMVDSAEKLLRTLSTKHDNYMLEMNDKYESIVAMFAKISMSKDKQVEGSMSKDKQVEGLHLGSAEESVLGGRFGGETRPGKNGNDARMNHKLPKIDFPQFCGESLREWVRKSNKYLQLHQVPEELKVGIAEMYLKRKADVWFHGLQSSHRNADWEILTMEVCRRFAETTSEEVVETFCKIRPYGEIAEYVEKFEELKTQAMQTLPNLPEFYYINVFTSGLKG</sequence>
<feature type="region of interest" description="Disordered" evidence="1">
    <location>
        <begin position="100"/>
        <end position="119"/>
    </location>
</feature>
<dbReference type="InterPro" id="IPR005162">
    <property type="entry name" value="Retrotrans_gag_dom"/>
</dbReference>
<proteinExistence type="predicted"/>
<evidence type="ECO:0000313" key="3">
    <source>
        <dbReference type="EMBL" id="KAL2492442.1"/>
    </source>
</evidence>
<evidence type="ECO:0000259" key="2">
    <source>
        <dbReference type="Pfam" id="PF03732"/>
    </source>
</evidence>
<dbReference type="EMBL" id="JBFOLK010000008">
    <property type="protein sequence ID" value="KAL2492442.1"/>
    <property type="molecule type" value="Genomic_DNA"/>
</dbReference>
<evidence type="ECO:0000313" key="4">
    <source>
        <dbReference type="Proteomes" id="UP001604336"/>
    </source>
</evidence>
<gene>
    <name evidence="3" type="ORF">Adt_28070</name>
</gene>